<evidence type="ECO:0000313" key="4">
    <source>
        <dbReference type="Proteomes" id="UP000541109"/>
    </source>
</evidence>
<feature type="region of interest" description="Disordered" evidence="1">
    <location>
        <begin position="1"/>
        <end position="21"/>
    </location>
</feature>
<organism evidence="2 4">
    <name type="scientific">Stappia albiluteola</name>
    <dbReference type="NCBI Taxonomy" id="2758565"/>
    <lineage>
        <taxon>Bacteria</taxon>
        <taxon>Pseudomonadati</taxon>
        <taxon>Pseudomonadota</taxon>
        <taxon>Alphaproteobacteria</taxon>
        <taxon>Hyphomicrobiales</taxon>
        <taxon>Stappiaceae</taxon>
        <taxon>Stappia</taxon>
    </lineage>
</organism>
<accession>A0A839A9K0</accession>
<dbReference type="EMBL" id="JACFXV010000042">
    <property type="protein sequence ID" value="MBA5776309.1"/>
    <property type="molecule type" value="Genomic_DNA"/>
</dbReference>
<name>A0A839A9K0_9HYPH</name>
<evidence type="ECO:0000256" key="1">
    <source>
        <dbReference type="SAM" id="MobiDB-lite"/>
    </source>
</evidence>
<comment type="caution">
    <text evidence="2">The sequence shown here is derived from an EMBL/GenBank/DDBJ whole genome shotgun (WGS) entry which is preliminary data.</text>
</comment>
<evidence type="ECO:0000313" key="3">
    <source>
        <dbReference type="EMBL" id="MBA5776309.1"/>
    </source>
</evidence>
<gene>
    <name evidence="2" type="ORF">H2509_04080</name>
    <name evidence="3" type="ORF">H2509_04125</name>
</gene>
<dbReference type="EMBL" id="JACFXV010000039">
    <property type="protein sequence ID" value="MBA5776300.1"/>
    <property type="molecule type" value="Genomic_DNA"/>
</dbReference>
<dbReference type="Proteomes" id="UP000541109">
    <property type="component" value="Unassembled WGS sequence"/>
</dbReference>
<dbReference type="RefSeq" id="WP_182162586.1">
    <property type="nucleotide sequence ID" value="NZ_JACFXV010000039.1"/>
</dbReference>
<proteinExistence type="predicted"/>
<dbReference type="AlphaFoldDB" id="A0A839A9K0"/>
<evidence type="ECO:0000313" key="2">
    <source>
        <dbReference type="EMBL" id="MBA5776300.1"/>
    </source>
</evidence>
<keyword evidence="4" id="KW-1185">Reference proteome</keyword>
<reference evidence="2 4" key="1">
    <citation type="submission" date="2020-07" db="EMBL/GenBank/DDBJ databases">
        <title>Stappia sp., F7233, whole genome shotgun sequencing project.</title>
        <authorList>
            <person name="Jiang S."/>
            <person name="Liu Z.W."/>
            <person name="Du Z.J."/>
        </authorList>
    </citation>
    <scope>NUCLEOTIDE SEQUENCE [LARGE SCALE GENOMIC DNA]</scope>
    <source>
        <strain evidence="2 4">F7233</strain>
    </source>
</reference>
<sequence>MTAAWPASLPQESDAHSYQEAPQRAAALFEPEVGPPIGRSRSTVTLSTASFAFVMTEAQVETFEAFYRVDLARGVLPFTIEHPRRKVPVTVKLTGETPYQIASFAPGGWTVSFTALVMD</sequence>
<protein>
    <submittedName>
        <fullName evidence="2">Uncharacterized protein</fullName>
    </submittedName>
</protein>